<evidence type="ECO:0000256" key="7">
    <source>
        <dbReference type="ARBA" id="ARBA00022927"/>
    </source>
</evidence>
<keyword evidence="5 13" id="KW-1003">Cell membrane</keyword>
<keyword evidence="8 13" id="KW-1133">Transmembrane helix</keyword>
<protein>
    <recommendedName>
        <fullName evidence="3 13">Membrane protein insertase YidC</fullName>
    </recommendedName>
    <alternativeName>
        <fullName evidence="12 13">Foldase YidC</fullName>
    </alternativeName>
    <alternativeName>
        <fullName evidence="11 13">Membrane integrase YidC</fullName>
    </alternativeName>
    <alternativeName>
        <fullName evidence="13">Membrane protein YidC</fullName>
    </alternativeName>
</protein>
<comment type="subcellular location">
    <subcellularLocation>
        <location evidence="1">Cell inner membrane</location>
        <topology evidence="1">Multi-pass membrane protein</topology>
    </subcellularLocation>
    <subcellularLocation>
        <location evidence="13">Cell membrane</location>
        <topology evidence="13">Multi-pass membrane protein</topology>
    </subcellularLocation>
</comment>
<evidence type="ECO:0000256" key="9">
    <source>
        <dbReference type="ARBA" id="ARBA00023136"/>
    </source>
</evidence>
<dbReference type="InterPro" id="IPR001708">
    <property type="entry name" value="YidC/ALB3/OXA1/COX18"/>
</dbReference>
<comment type="caution">
    <text evidence="17">The sequence shown here is derived from an EMBL/GenBank/DDBJ whole genome shotgun (WGS) entry which is preliminary data.</text>
</comment>
<dbReference type="InterPro" id="IPR028053">
    <property type="entry name" value="Membr_insert_YidC_N"/>
</dbReference>
<dbReference type="CDD" id="cd20070">
    <property type="entry name" value="5TM_YidC_Alb3"/>
    <property type="match status" value="1"/>
</dbReference>
<dbReference type="RefSeq" id="WP_009196569.1">
    <property type="nucleotide sequence ID" value="NZ_AODQ01000096.1"/>
</dbReference>
<dbReference type="Pfam" id="PF14849">
    <property type="entry name" value="YidC_periplas"/>
    <property type="match status" value="1"/>
</dbReference>
<feature type="transmembrane region" description="Helical" evidence="13">
    <location>
        <begin position="420"/>
        <end position="445"/>
    </location>
</feature>
<keyword evidence="10 13" id="KW-0143">Chaperone</keyword>
<feature type="region of interest" description="Disordered" evidence="14">
    <location>
        <begin position="588"/>
        <end position="608"/>
    </location>
</feature>
<evidence type="ECO:0000256" key="4">
    <source>
        <dbReference type="ARBA" id="ARBA00022448"/>
    </source>
</evidence>
<feature type="transmembrane region" description="Helical" evidence="13">
    <location>
        <begin position="516"/>
        <end position="538"/>
    </location>
</feature>
<dbReference type="Proteomes" id="UP000011910">
    <property type="component" value="Unassembled WGS sequence"/>
</dbReference>
<comment type="function">
    <text evidence="13">Required for the insertion and/or proper folding and/or complex formation of integral membrane proteins into the membrane. Involved in integration of membrane proteins that insert both dependently and independently of the Sec translocase complex, as well as at least some lipoproteins. Aids folding of multispanning membrane proteins.</text>
</comment>
<dbReference type="AlphaFoldDB" id="M7NIW4"/>
<dbReference type="PANTHER" id="PTHR12428">
    <property type="entry name" value="OXA1"/>
    <property type="match status" value="1"/>
</dbReference>
<dbReference type="Gene3D" id="2.70.98.90">
    <property type="match status" value="1"/>
</dbReference>
<comment type="similarity">
    <text evidence="2 13">Belongs to the OXA1/ALB3/YidC family. Type 1 subfamily.</text>
</comment>
<dbReference type="InterPro" id="IPR047196">
    <property type="entry name" value="YidC_ALB_C"/>
</dbReference>
<evidence type="ECO:0000259" key="15">
    <source>
        <dbReference type="Pfam" id="PF02096"/>
    </source>
</evidence>
<feature type="compositionally biased region" description="Basic and acidic residues" evidence="14">
    <location>
        <begin position="595"/>
        <end position="608"/>
    </location>
</feature>
<proteinExistence type="inferred from homology"/>
<feature type="compositionally biased region" description="Low complexity" evidence="14">
    <location>
        <begin position="32"/>
        <end position="54"/>
    </location>
</feature>
<dbReference type="STRING" id="1279009.ADICEAN_03186"/>
<dbReference type="NCBIfam" id="NF002356">
    <property type="entry name" value="PRK01318.2-3"/>
    <property type="match status" value="1"/>
</dbReference>
<keyword evidence="4 13" id="KW-0813">Transport</keyword>
<dbReference type="GO" id="GO:0015031">
    <property type="term" value="P:protein transport"/>
    <property type="evidence" value="ECO:0007669"/>
    <property type="project" value="UniProtKB-KW"/>
</dbReference>
<keyword evidence="18" id="KW-1185">Reference proteome</keyword>
<keyword evidence="6 13" id="KW-0812">Transmembrane</keyword>
<organism evidence="17 18">
    <name type="scientific">Cesiribacter andamanensis AMV16</name>
    <dbReference type="NCBI Taxonomy" id="1279009"/>
    <lineage>
        <taxon>Bacteria</taxon>
        <taxon>Pseudomonadati</taxon>
        <taxon>Bacteroidota</taxon>
        <taxon>Cytophagia</taxon>
        <taxon>Cytophagales</taxon>
        <taxon>Cesiribacteraceae</taxon>
        <taxon>Cesiribacter</taxon>
    </lineage>
</organism>
<evidence type="ECO:0000256" key="8">
    <source>
        <dbReference type="ARBA" id="ARBA00022989"/>
    </source>
</evidence>
<feature type="transmembrane region" description="Helical" evidence="13">
    <location>
        <begin position="359"/>
        <end position="379"/>
    </location>
</feature>
<name>M7NIW4_9BACT</name>
<dbReference type="EMBL" id="AODQ01000096">
    <property type="protein sequence ID" value="EMR01700.1"/>
    <property type="molecule type" value="Genomic_DNA"/>
</dbReference>
<comment type="subunit">
    <text evidence="13">Interacts with the Sec translocase complex via SecD. Specifically interacts with transmembrane segments of nascent integral membrane proteins during membrane integration.</text>
</comment>
<evidence type="ECO:0000256" key="11">
    <source>
        <dbReference type="ARBA" id="ARBA00033245"/>
    </source>
</evidence>
<feature type="domain" description="Membrane insertase YidC N-terminal" evidence="16">
    <location>
        <begin position="82"/>
        <end position="344"/>
    </location>
</feature>
<accession>M7NIW4</accession>
<dbReference type="GO" id="GO:0051205">
    <property type="term" value="P:protein insertion into membrane"/>
    <property type="evidence" value="ECO:0007669"/>
    <property type="project" value="TreeGrafter"/>
</dbReference>
<evidence type="ECO:0000256" key="10">
    <source>
        <dbReference type="ARBA" id="ARBA00023186"/>
    </source>
</evidence>
<dbReference type="PRINTS" id="PR00701">
    <property type="entry name" value="60KDINNERMP"/>
</dbReference>
<dbReference type="HAMAP" id="MF_01810">
    <property type="entry name" value="YidC_type1"/>
    <property type="match status" value="1"/>
</dbReference>
<reference evidence="17 18" key="1">
    <citation type="journal article" date="2013" name="Genome Announc.">
        <title>Draft Genome Sequence of Cesiribacter andamanensis Strain AMV16T, Isolated from a Soil Sample from a Mud Volcano in the Andaman Islands, India.</title>
        <authorList>
            <person name="Shivaji S."/>
            <person name="Ara S."/>
            <person name="Begum Z."/>
            <person name="Srinivas T.N."/>
            <person name="Singh A."/>
            <person name="Kumar Pinnaka A."/>
        </authorList>
    </citation>
    <scope>NUCLEOTIDE SEQUENCE [LARGE SCALE GENOMIC DNA]</scope>
    <source>
        <strain evidence="17 18">AMV16</strain>
    </source>
</reference>
<keyword evidence="7 13" id="KW-0653">Protein transport</keyword>
<dbReference type="CDD" id="cd19961">
    <property type="entry name" value="EcYidC-like_peri"/>
    <property type="match status" value="1"/>
</dbReference>
<feature type="transmembrane region" description="Helical" evidence="13">
    <location>
        <begin position="7"/>
        <end position="24"/>
    </location>
</feature>
<evidence type="ECO:0000256" key="2">
    <source>
        <dbReference type="ARBA" id="ARBA00010527"/>
    </source>
</evidence>
<dbReference type="InterPro" id="IPR028055">
    <property type="entry name" value="YidC/Oxa/ALB_C"/>
</dbReference>
<evidence type="ECO:0000313" key="17">
    <source>
        <dbReference type="EMBL" id="EMR01700.1"/>
    </source>
</evidence>
<dbReference type="NCBIfam" id="TIGR03593">
    <property type="entry name" value="yidC_nterm"/>
    <property type="match status" value="1"/>
</dbReference>
<dbReference type="InterPro" id="IPR019998">
    <property type="entry name" value="Membr_insert_YidC"/>
</dbReference>
<evidence type="ECO:0000256" key="13">
    <source>
        <dbReference type="HAMAP-Rule" id="MF_01810"/>
    </source>
</evidence>
<evidence type="ECO:0000256" key="3">
    <source>
        <dbReference type="ARBA" id="ARBA00015325"/>
    </source>
</evidence>
<evidence type="ECO:0000259" key="16">
    <source>
        <dbReference type="Pfam" id="PF14849"/>
    </source>
</evidence>
<feature type="region of interest" description="Disordered" evidence="14">
    <location>
        <begin position="30"/>
        <end position="56"/>
    </location>
</feature>
<keyword evidence="9 13" id="KW-0472">Membrane</keyword>
<evidence type="ECO:0000256" key="14">
    <source>
        <dbReference type="SAM" id="MobiDB-lite"/>
    </source>
</evidence>
<dbReference type="OrthoDB" id="9780552at2"/>
<dbReference type="GO" id="GO:0032977">
    <property type="term" value="F:membrane insertase activity"/>
    <property type="evidence" value="ECO:0007669"/>
    <property type="project" value="InterPro"/>
</dbReference>
<feature type="domain" description="Membrane insertase YidC/Oxa/ALB C-terminal" evidence="15">
    <location>
        <begin position="359"/>
        <end position="552"/>
    </location>
</feature>
<gene>
    <name evidence="13 17" type="primary">yidC</name>
    <name evidence="17" type="ORF">ADICEAN_03186</name>
</gene>
<evidence type="ECO:0000256" key="1">
    <source>
        <dbReference type="ARBA" id="ARBA00004429"/>
    </source>
</evidence>
<evidence type="ECO:0000256" key="6">
    <source>
        <dbReference type="ARBA" id="ARBA00022692"/>
    </source>
</evidence>
<sequence>MDKDKITGLVLISILFMVYMFFFAPEPPAPAPQQQAPTSQAADAQASAQPAEAALPDSLRQAQMSQRWGAYAAAMQGDEQEIVLENELVRIALSSRGGIVKSVLLKEYKTYHQQPLYLVEEGKAQFSLQTQTERGPIDLHSLYYSPQTRTTEAGQQVVFSLNLPNGAQVQHAYTLPADSYQLQYDLKTSGMSQQAPLEYRWQQRLRNLERDIDDSRTRTTLNYYTLGEDYEELDRHTTGLEEEQIGEPIKWVGINHRFFTAALIARDGSFSSGAISANIPANDTSFVKHADIRLQLSDSVAQAGGSFTYFFGPNNYYMLRKVTDGFGQNVHLGYFILRPINKWLIIPVFHFLEQFISNYGIIIFLLVLFIKLLLFPLTYKSYMGMAKMRVLKPQIDELKEKHGDDPMKMQQEQMKLYSQLGINPISGCLPMLLQMPILFAMFYFFPNSIELRQEQFLWANDLSTYDSIVTLPFKIPFYGDHVSLFCLLMTVSTIIYTHRNQQMSAAVQGPMKTLSYIMPITFLFFLNSFPAALTYYYFVSNIVTFAQQDLIRRFVDDNKILAMLERNRLKNKDKKKGGFQARLEEALKASQEAQRQQKDEKQARKPKK</sequence>
<dbReference type="GO" id="GO:0005886">
    <property type="term" value="C:plasma membrane"/>
    <property type="evidence" value="ECO:0007669"/>
    <property type="project" value="UniProtKB-SubCell"/>
</dbReference>
<evidence type="ECO:0000256" key="5">
    <source>
        <dbReference type="ARBA" id="ARBA00022475"/>
    </source>
</evidence>
<dbReference type="Pfam" id="PF02096">
    <property type="entry name" value="60KD_IMP"/>
    <property type="match status" value="1"/>
</dbReference>
<dbReference type="NCBIfam" id="TIGR03592">
    <property type="entry name" value="yidC_oxa1_cterm"/>
    <property type="match status" value="1"/>
</dbReference>
<dbReference type="PATRIC" id="fig|1279009.4.peg.3234"/>
<dbReference type="eggNOG" id="COG0706">
    <property type="taxonomic scope" value="Bacteria"/>
</dbReference>
<dbReference type="PANTHER" id="PTHR12428:SF65">
    <property type="entry name" value="CYTOCHROME C OXIDASE ASSEMBLY PROTEIN COX18, MITOCHONDRIAL"/>
    <property type="match status" value="1"/>
</dbReference>
<evidence type="ECO:0000313" key="18">
    <source>
        <dbReference type="Proteomes" id="UP000011910"/>
    </source>
</evidence>
<evidence type="ECO:0000256" key="12">
    <source>
        <dbReference type="ARBA" id="ARBA00033342"/>
    </source>
</evidence>
<dbReference type="InterPro" id="IPR038221">
    <property type="entry name" value="YidC_periplasmic_sf"/>
</dbReference>